<dbReference type="InterPro" id="IPR013424">
    <property type="entry name" value="Ice-binding_C"/>
</dbReference>
<dbReference type="Proteomes" id="UP000342300">
    <property type="component" value="Unassembled WGS sequence"/>
</dbReference>
<comment type="caution">
    <text evidence="2">The sequence shown here is derived from an EMBL/GenBank/DDBJ whole genome shotgun (WGS) entry which is preliminary data.</text>
</comment>
<sequence>MRRLHGFIGGLVGADTLIDNSNACSRPGTDGRPGALKRPFQSALDPFQQDRPICDTLYVATISAEFGVDERYTSRDQCETTRLSGAKRIAEDNLAMPEKALAGAARDLGQAPPLEPLSTAIEVINGLDESPSRTGSRVGKFYSRDVRKHPARCLSSVFFSGTRCACIHLVHWSISRHLLRRVLRVATGMTRRGKPTEMKCPNYASPVGFALTLIAAVLASPGPAEAVLLQVSGNNAGPVGPIQVWVLPPPFPLGPTPPTDQFVPDGAIVAGANGRAWAADQVQYYYSELGPPGFGPSDGIHVVPVVPGVFGGADSTVYPNPNPAAGIRDMDVSIVDKDLYAFTGSQGSAPTVFRLSRVDGHVISSVTLQAPAVWDSDGFTVLPNGNFLVNLGDASPVYQEFSSVSGARVGPAFGVPCGKATGVDAGFAALVFQCDFNSFLVTTLTGVVLEKYLVTPNLIEDIEGVFGPDLPAIPEPVTLALVGVGLAGLGFSRRKR</sequence>
<dbReference type="EMBL" id="PDHS01000213">
    <property type="protein sequence ID" value="MQM30780.1"/>
    <property type="molecule type" value="Genomic_DNA"/>
</dbReference>
<accession>A0A6A7RUK8</accession>
<organism evidence="2 3">
    <name type="scientific">Candidatus Accumulibacter phosphatis</name>
    <dbReference type="NCBI Taxonomy" id="327160"/>
    <lineage>
        <taxon>Bacteria</taxon>
        <taxon>Pseudomonadati</taxon>
        <taxon>Pseudomonadota</taxon>
        <taxon>Betaproteobacteria</taxon>
        <taxon>Candidatus Accumulibacter</taxon>
    </lineage>
</organism>
<protein>
    <recommendedName>
        <fullName evidence="1">Ice-binding protein C-terminal domain-containing protein</fullName>
    </recommendedName>
</protein>
<gene>
    <name evidence="2" type="ORF">CRU78_09725</name>
</gene>
<dbReference type="NCBIfam" id="TIGR02595">
    <property type="entry name" value="PEP_CTERM"/>
    <property type="match status" value="1"/>
</dbReference>
<evidence type="ECO:0000313" key="3">
    <source>
        <dbReference type="Proteomes" id="UP000342300"/>
    </source>
</evidence>
<reference evidence="2 3" key="1">
    <citation type="submission" date="2017-09" db="EMBL/GenBank/DDBJ databases">
        <title>Metagenomic Analysis Reveals Denitrifying Candidatus Accumulibacter and Flanking Population as a Source of N2O.</title>
        <authorList>
            <person name="Gao H."/>
            <person name="Mao Y."/>
            <person name="Zhao X."/>
            <person name="Liu W.-T."/>
            <person name="Zhang T."/>
            <person name="Wells G."/>
        </authorList>
    </citation>
    <scope>NUCLEOTIDE SEQUENCE [LARGE SCALE GENOMIC DNA]</scope>
    <source>
        <strain evidence="2">CANDO_2_IC</strain>
    </source>
</reference>
<proteinExistence type="predicted"/>
<name>A0A6A7RUK8_9PROT</name>
<dbReference type="Pfam" id="PF07589">
    <property type="entry name" value="PEP-CTERM"/>
    <property type="match status" value="1"/>
</dbReference>
<evidence type="ECO:0000259" key="1">
    <source>
        <dbReference type="Pfam" id="PF07589"/>
    </source>
</evidence>
<dbReference type="AlphaFoldDB" id="A0A6A7RUK8"/>
<feature type="domain" description="Ice-binding protein C-terminal" evidence="1">
    <location>
        <begin position="472"/>
        <end position="494"/>
    </location>
</feature>
<evidence type="ECO:0000313" key="2">
    <source>
        <dbReference type="EMBL" id="MQM30780.1"/>
    </source>
</evidence>